<feature type="non-terminal residue" evidence="1">
    <location>
        <position position="60"/>
    </location>
</feature>
<proteinExistence type="predicted"/>
<evidence type="ECO:0000313" key="2">
    <source>
        <dbReference type="Proteomes" id="UP000076532"/>
    </source>
</evidence>
<gene>
    <name evidence="1" type="ORF">FIBSPDRAFT_684630</name>
</gene>
<dbReference type="Proteomes" id="UP000076532">
    <property type="component" value="Unassembled WGS sequence"/>
</dbReference>
<organism evidence="1 2">
    <name type="scientific">Athelia psychrophila</name>
    <dbReference type="NCBI Taxonomy" id="1759441"/>
    <lineage>
        <taxon>Eukaryota</taxon>
        <taxon>Fungi</taxon>
        <taxon>Dikarya</taxon>
        <taxon>Basidiomycota</taxon>
        <taxon>Agaricomycotina</taxon>
        <taxon>Agaricomycetes</taxon>
        <taxon>Agaricomycetidae</taxon>
        <taxon>Atheliales</taxon>
        <taxon>Atheliaceae</taxon>
        <taxon>Athelia</taxon>
    </lineage>
</organism>
<dbReference type="EMBL" id="KV417579">
    <property type="protein sequence ID" value="KZP17786.1"/>
    <property type="molecule type" value="Genomic_DNA"/>
</dbReference>
<dbReference type="OrthoDB" id="1681765at2759"/>
<sequence length="60" mass="7067">ISWYFKHMLFIFSSPPFYDWWILLPGSDEATDLRITTSSKLRFFKDTLGAINGSHITYHP</sequence>
<reference evidence="1 2" key="1">
    <citation type="journal article" date="2016" name="Mol. Biol. Evol.">
        <title>Comparative Genomics of Early-Diverging Mushroom-Forming Fungi Provides Insights into the Origins of Lignocellulose Decay Capabilities.</title>
        <authorList>
            <person name="Nagy L.G."/>
            <person name="Riley R."/>
            <person name="Tritt A."/>
            <person name="Adam C."/>
            <person name="Daum C."/>
            <person name="Floudas D."/>
            <person name="Sun H."/>
            <person name="Yadav J.S."/>
            <person name="Pangilinan J."/>
            <person name="Larsson K.H."/>
            <person name="Matsuura K."/>
            <person name="Barry K."/>
            <person name="Labutti K."/>
            <person name="Kuo R."/>
            <person name="Ohm R.A."/>
            <person name="Bhattacharya S.S."/>
            <person name="Shirouzu T."/>
            <person name="Yoshinaga Y."/>
            <person name="Martin F.M."/>
            <person name="Grigoriev I.V."/>
            <person name="Hibbett D.S."/>
        </authorList>
    </citation>
    <scope>NUCLEOTIDE SEQUENCE [LARGE SCALE GENOMIC DNA]</scope>
    <source>
        <strain evidence="1 2">CBS 109695</strain>
    </source>
</reference>
<protein>
    <submittedName>
        <fullName evidence="1">Uncharacterized protein</fullName>
    </submittedName>
</protein>
<name>A0A166GFM6_9AGAM</name>
<feature type="non-terminal residue" evidence="1">
    <location>
        <position position="1"/>
    </location>
</feature>
<dbReference type="AlphaFoldDB" id="A0A166GFM6"/>
<evidence type="ECO:0000313" key="1">
    <source>
        <dbReference type="EMBL" id="KZP17786.1"/>
    </source>
</evidence>
<keyword evidence="2" id="KW-1185">Reference proteome</keyword>
<accession>A0A166GFM6</accession>